<evidence type="ECO:0000313" key="3">
    <source>
        <dbReference type="Proteomes" id="UP000599391"/>
    </source>
</evidence>
<sequence length="45" mass="5226">MTTTLHQRQSANVWEQFCNWITNTNNRIYIGWFGVLMIPALLAAT</sequence>
<reference evidence="2 3" key="1">
    <citation type="journal article" date="2021" name="Int. J. Syst. Evol. Microbiol.">
        <title>Amazonocrinis nigriterrae gen. nov., sp. nov., Atlanticothrix silvestris gen. nov., sp. nov. and Dendronalium phyllosphericum gen. nov., sp. nov., nostocacean cyanobacteria from Brazilian environments.</title>
        <authorList>
            <person name="Alvarenga D.O."/>
            <person name="Andreote A.P.D."/>
            <person name="Branco L.H.Z."/>
            <person name="Delbaje E."/>
            <person name="Cruz R.B."/>
            <person name="Varani A.M."/>
            <person name="Fiore M.F."/>
        </authorList>
    </citation>
    <scope>NUCLEOTIDE SEQUENCE [LARGE SCALE GENOMIC DNA]</scope>
    <source>
        <strain evidence="2 3">CENA357</strain>
    </source>
</reference>
<gene>
    <name evidence="2" type="ORF">I8751_12560</name>
</gene>
<keyword evidence="1" id="KW-1133">Transmembrane helix</keyword>
<feature type="non-terminal residue" evidence="2">
    <location>
        <position position="45"/>
    </location>
</feature>
<protein>
    <submittedName>
        <fullName evidence="2">Photosystem II q(B) protein</fullName>
    </submittedName>
</protein>
<dbReference type="Proteomes" id="UP000599391">
    <property type="component" value="Unassembled WGS sequence"/>
</dbReference>
<name>A0A8J7L423_9CYAN</name>
<feature type="transmembrane region" description="Helical" evidence="1">
    <location>
        <begin position="28"/>
        <end position="44"/>
    </location>
</feature>
<keyword evidence="1" id="KW-0812">Transmembrane</keyword>
<dbReference type="SUPFAM" id="SSF81483">
    <property type="entry name" value="Bacterial photosystem II reaction centre, L and M subunits"/>
    <property type="match status" value="1"/>
</dbReference>
<keyword evidence="3" id="KW-1185">Reference proteome</keyword>
<comment type="caution">
    <text evidence="2">The sequence shown here is derived from an EMBL/GenBank/DDBJ whole genome shotgun (WGS) entry which is preliminary data.</text>
</comment>
<evidence type="ECO:0000313" key="2">
    <source>
        <dbReference type="EMBL" id="MBH8553187.1"/>
    </source>
</evidence>
<proteinExistence type="predicted"/>
<keyword evidence="1" id="KW-0472">Membrane</keyword>
<accession>A0A8J7L423</accession>
<dbReference type="GO" id="GO:0009772">
    <property type="term" value="P:photosynthetic electron transport in photosystem II"/>
    <property type="evidence" value="ECO:0007669"/>
    <property type="project" value="InterPro"/>
</dbReference>
<dbReference type="InterPro" id="IPR036854">
    <property type="entry name" value="Photo_II_D1/D2_sf"/>
</dbReference>
<organism evidence="2 3">
    <name type="scientific">Atlanticothrix silvestris CENA357</name>
    <dbReference type="NCBI Taxonomy" id="1725252"/>
    <lineage>
        <taxon>Bacteria</taxon>
        <taxon>Bacillati</taxon>
        <taxon>Cyanobacteriota</taxon>
        <taxon>Cyanophyceae</taxon>
        <taxon>Nostocales</taxon>
        <taxon>Nodulariaceae</taxon>
        <taxon>Atlanticothrix</taxon>
        <taxon>Atlanticothrix silvestris</taxon>
    </lineage>
</organism>
<dbReference type="EMBL" id="JAECZB010000025">
    <property type="protein sequence ID" value="MBH8553187.1"/>
    <property type="molecule type" value="Genomic_DNA"/>
</dbReference>
<dbReference type="AlphaFoldDB" id="A0A8J7L423"/>
<evidence type="ECO:0000256" key="1">
    <source>
        <dbReference type="SAM" id="Phobius"/>
    </source>
</evidence>